<dbReference type="AlphaFoldDB" id="A0A0C3DFG6"/>
<dbReference type="InParanoid" id="A0A0C3DFG6"/>
<accession>A0A0C3DFG6</accession>
<organism evidence="2 3">
    <name type="scientific">Scleroderma citrinum Foug A</name>
    <dbReference type="NCBI Taxonomy" id="1036808"/>
    <lineage>
        <taxon>Eukaryota</taxon>
        <taxon>Fungi</taxon>
        <taxon>Dikarya</taxon>
        <taxon>Basidiomycota</taxon>
        <taxon>Agaricomycotina</taxon>
        <taxon>Agaricomycetes</taxon>
        <taxon>Agaricomycetidae</taxon>
        <taxon>Boletales</taxon>
        <taxon>Sclerodermatineae</taxon>
        <taxon>Sclerodermataceae</taxon>
        <taxon>Scleroderma</taxon>
    </lineage>
</organism>
<proteinExistence type="predicted"/>
<dbReference type="EMBL" id="KN822141">
    <property type="protein sequence ID" value="KIM55104.1"/>
    <property type="molecule type" value="Genomic_DNA"/>
</dbReference>
<evidence type="ECO:0000256" key="1">
    <source>
        <dbReference type="SAM" id="MobiDB-lite"/>
    </source>
</evidence>
<evidence type="ECO:0000313" key="2">
    <source>
        <dbReference type="EMBL" id="KIM55104.1"/>
    </source>
</evidence>
<protein>
    <submittedName>
        <fullName evidence="2">Uncharacterized protein</fullName>
    </submittedName>
</protein>
<gene>
    <name evidence="2" type="ORF">SCLCIDRAFT_1221400</name>
</gene>
<dbReference type="Proteomes" id="UP000053989">
    <property type="component" value="Unassembled WGS sequence"/>
</dbReference>
<feature type="region of interest" description="Disordered" evidence="1">
    <location>
        <begin position="1"/>
        <end position="23"/>
    </location>
</feature>
<reference evidence="3" key="2">
    <citation type="submission" date="2015-01" db="EMBL/GenBank/DDBJ databases">
        <title>Evolutionary Origins and Diversification of the Mycorrhizal Mutualists.</title>
        <authorList>
            <consortium name="DOE Joint Genome Institute"/>
            <consortium name="Mycorrhizal Genomics Consortium"/>
            <person name="Kohler A."/>
            <person name="Kuo A."/>
            <person name="Nagy L.G."/>
            <person name="Floudas D."/>
            <person name="Copeland A."/>
            <person name="Barry K.W."/>
            <person name="Cichocki N."/>
            <person name="Veneault-Fourrey C."/>
            <person name="LaButti K."/>
            <person name="Lindquist E.A."/>
            <person name="Lipzen A."/>
            <person name="Lundell T."/>
            <person name="Morin E."/>
            <person name="Murat C."/>
            <person name="Riley R."/>
            <person name="Ohm R."/>
            <person name="Sun H."/>
            <person name="Tunlid A."/>
            <person name="Henrissat B."/>
            <person name="Grigoriev I.V."/>
            <person name="Hibbett D.S."/>
            <person name="Martin F."/>
        </authorList>
    </citation>
    <scope>NUCLEOTIDE SEQUENCE [LARGE SCALE GENOMIC DNA]</scope>
    <source>
        <strain evidence="3">Foug A</strain>
    </source>
</reference>
<feature type="compositionally biased region" description="Basic and acidic residues" evidence="1">
    <location>
        <begin position="1"/>
        <end position="10"/>
    </location>
</feature>
<sequence length="72" mass="8135">MPCADDPRLVDEEDETHLAMSRDNQCLNVPRRPIFGDRRSSQAHDVPKVVAYSMSTVTYLDSPTSVRMDLVV</sequence>
<keyword evidence="3" id="KW-1185">Reference proteome</keyword>
<reference evidence="2 3" key="1">
    <citation type="submission" date="2014-04" db="EMBL/GenBank/DDBJ databases">
        <authorList>
            <consortium name="DOE Joint Genome Institute"/>
            <person name="Kuo A."/>
            <person name="Kohler A."/>
            <person name="Nagy L.G."/>
            <person name="Floudas D."/>
            <person name="Copeland A."/>
            <person name="Barry K.W."/>
            <person name="Cichocki N."/>
            <person name="Veneault-Fourrey C."/>
            <person name="LaButti K."/>
            <person name="Lindquist E.A."/>
            <person name="Lipzen A."/>
            <person name="Lundell T."/>
            <person name="Morin E."/>
            <person name="Murat C."/>
            <person name="Sun H."/>
            <person name="Tunlid A."/>
            <person name="Henrissat B."/>
            <person name="Grigoriev I.V."/>
            <person name="Hibbett D.S."/>
            <person name="Martin F."/>
            <person name="Nordberg H.P."/>
            <person name="Cantor M.N."/>
            <person name="Hua S.X."/>
        </authorList>
    </citation>
    <scope>NUCLEOTIDE SEQUENCE [LARGE SCALE GENOMIC DNA]</scope>
    <source>
        <strain evidence="2 3">Foug A</strain>
    </source>
</reference>
<evidence type="ECO:0000313" key="3">
    <source>
        <dbReference type="Proteomes" id="UP000053989"/>
    </source>
</evidence>
<name>A0A0C3DFG6_9AGAM</name>
<dbReference type="HOGENOM" id="CLU_2723658_0_0_1"/>